<name>A0A438HNY3_VITVI</name>
<dbReference type="AlphaFoldDB" id="A0A438HNY3"/>
<evidence type="ECO:0000313" key="1">
    <source>
        <dbReference type="EMBL" id="RVW86215.1"/>
    </source>
</evidence>
<dbReference type="EMBL" id="QGNW01000196">
    <property type="protein sequence ID" value="RVW86215.1"/>
    <property type="molecule type" value="Genomic_DNA"/>
</dbReference>
<evidence type="ECO:0000313" key="2">
    <source>
        <dbReference type="Proteomes" id="UP000288805"/>
    </source>
</evidence>
<accession>A0A438HNY3</accession>
<sequence>MLEGKKIMEGKRNRAWMSTSRYKLRAYYARKSNTLKASLCSNPSSPKSSSSFSLLKANLKLPKSRLMMMMSLRCRRPLMLGSFRFWKFDENEEDEANVEFQVLKVKAPPVSTTINTMTSSLLNLVCCAPIDLMTMLDVGGVMSGGKVADDETRHEIGYIFSQLH</sequence>
<organism evidence="1 2">
    <name type="scientific">Vitis vinifera</name>
    <name type="common">Grape</name>
    <dbReference type="NCBI Taxonomy" id="29760"/>
    <lineage>
        <taxon>Eukaryota</taxon>
        <taxon>Viridiplantae</taxon>
        <taxon>Streptophyta</taxon>
        <taxon>Embryophyta</taxon>
        <taxon>Tracheophyta</taxon>
        <taxon>Spermatophyta</taxon>
        <taxon>Magnoliopsida</taxon>
        <taxon>eudicotyledons</taxon>
        <taxon>Gunneridae</taxon>
        <taxon>Pentapetalae</taxon>
        <taxon>rosids</taxon>
        <taxon>Vitales</taxon>
        <taxon>Vitaceae</taxon>
        <taxon>Viteae</taxon>
        <taxon>Vitis</taxon>
    </lineage>
</organism>
<dbReference type="Proteomes" id="UP000288805">
    <property type="component" value="Unassembled WGS sequence"/>
</dbReference>
<comment type="caution">
    <text evidence="1">The sequence shown here is derived from an EMBL/GenBank/DDBJ whole genome shotgun (WGS) entry which is preliminary data.</text>
</comment>
<reference evidence="1 2" key="1">
    <citation type="journal article" date="2018" name="PLoS Genet.">
        <title>Population sequencing reveals clonal diversity and ancestral inbreeding in the grapevine cultivar Chardonnay.</title>
        <authorList>
            <person name="Roach M.J."/>
            <person name="Johnson D.L."/>
            <person name="Bohlmann J."/>
            <person name="van Vuuren H.J."/>
            <person name="Jones S.J."/>
            <person name="Pretorius I.S."/>
            <person name="Schmidt S.A."/>
            <person name="Borneman A.R."/>
        </authorList>
    </citation>
    <scope>NUCLEOTIDE SEQUENCE [LARGE SCALE GENOMIC DNA]</scope>
    <source>
        <strain evidence="2">cv. Chardonnay</strain>
        <tissue evidence="1">Leaf</tissue>
    </source>
</reference>
<gene>
    <name evidence="1" type="ORF">CK203_046125</name>
</gene>
<proteinExistence type="predicted"/>
<protein>
    <submittedName>
        <fullName evidence="1">Uncharacterized protein</fullName>
    </submittedName>
</protein>